<dbReference type="Gene3D" id="3.40.50.170">
    <property type="entry name" value="Formyl transferase, N-terminal domain"/>
    <property type="match status" value="1"/>
</dbReference>
<dbReference type="InterPro" id="IPR001555">
    <property type="entry name" value="GART_AS"/>
</dbReference>
<evidence type="ECO:0000256" key="3">
    <source>
        <dbReference type="ARBA" id="ARBA00022755"/>
    </source>
</evidence>
<dbReference type="InterPro" id="IPR004607">
    <property type="entry name" value="GART"/>
</dbReference>
<comment type="similarity">
    <text evidence="4 6">Belongs to the GART family.</text>
</comment>
<reference evidence="8 9" key="1">
    <citation type="submission" date="2022-09" db="EMBL/GenBank/DDBJ databases">
        <authorList>
            <person name="Kop L."/>
        </authorList>
    </citation>
    <scope>NUCLEOTIDE SEQUENCE [LARGE SCALE GENOMIC DNA]</scope>
    <source>
        <strain evidence="8 9">347</strain>
    </source>
</reference>
<dbReference type="EC" id="2.1.2.2" evidence="6"/>
<evidence type="ECO:0000256" key="6">
    <source>
        <dbReference type="HAMAP-Rule" id="MF_01930"/>
    </source>
</evidence>
<gene>
    <name evidence="6 8" type="primary">purN</name>
    <name evidence="8" type="ORF">NSPWAT_1072</name>
</gene>
<evidence type="ECO:0000256" key="1">
    <source>
        <dbReference type="ARBA" id="ARBA00005054"/>
    </source>
</evidence>
<feature type="binding site" evidence="6">
    <location>
        <begin position="16"/>
        <end position="18"/>
    </location>
    <ligand>
        <name>N(1)-(5-phospho-beta-D-ribosyl)glycinamide</name>
        <dbReference type="ChEBI" id="CHEBI:143788"/>
    </ligand>
</feature>
<evidence type="ECO:0000256" key="4">
    <source>
        <dbReference type="ARBA" id="ARBA00038440"/>
    </source>
</evidence>
<evidence type="ECO:0000259" key="7">
    <source>
        <dbReference type="Pfam" id="PF00551"/>
    </source>
</evidence>
<dbReference type="NCBIfam" id="TIGR00639">
    <property type="entry name" value="PurN"/>
    <property type="match status" value="1"/>
</dbReference>
<evidence type="ECO:0000256" key="5">
    <source>
        <dbReference type="ARBA" id="ARBA00047664"/>
    </source>
</evidence>
<evidence type="ECO:0000313" key="9">
    <source>
        <dbReference type="Proteomes" id="UP001157733"/>
    </source>
</evidence>
<sequence>MTSNAFKLGVLASGRGTNLQSIIDHTESGSLAARIAVILSDREDAGALERGRRHGIESRFVDPKAFPDKRAYNAELVSILQSRAVDLVCLAGYMRIVREPFFEAFPNRIVNIHPSLLPAFPGLDVQQKAIDYGVKFSGCTVHYVNEDVDSGPIILQAVVPVEDTDDAETLAARILEQEHIIYPRAIQWIVDKKIRIDHRRVVRAES</sequence>
<keyword evidence="3 6" id="KW-0658">Purine biosynthesis</keyword>
<evidence type="ECO:0000313" key="8">
    <source>
        <dbReference type="EMBL" id="CAI2717931.1"/>
    </source>
</evidence>
<accession>A0ABN8W3J2</accession>
<dbReference type="SUPFAM" id="SSF53328">
    <property type="entry name" value="Formyltransferase"/>
    <property type="match status" value="1"/>
</dbReference>
<evidence type="ECO:0000256" key="2">
    <source>
        <dbReference type="ARBA" id="ARBA00022679"/>
    </source>
</evidence>
<proteinExistence type="inferred from homology"/>
<dbReference type="PANTHER" id="PTHR43369">
    <property type="entry name" value="PHOSPHORIBOSYLGLYCINAMIDE FORMYLTRANSFERASE"/>
    <property type="match status" value="1"/>
</dbReference>
<dbReference type="PROSITE" id="PS00373">
    <property type="entry name" value="GART"/>
    <property type="match status" value="1"/>
</dbReference>
<dbReference type="InterPro" id="IPR036477">
    <property type="entry name" value="Formyl_transf_N_sf"/>
</dbReference>
<comment type="catalytic activity">
    <reaction evidence="5 6">
        <text>N(1)-(5-phospho-beta-D-ribosyl)glycinamide + (6R)-10-formyltetrahydrofolate = N(2)-formyl-N(1)-(5-phospho-beta-D-ribosyl)glycinamide + (6S)-5,6,7,8-tetrahydrofolate + H(+)</text>
        <dbReference type="Rhea" id="RHEA:15053"/>
        <dbReference type="ChEBI" id="CHEBI:15378"/>
        <dbReference type="ChEBI" id="CHEBI:57453"/>
        <dbReference type="ChEBI" id="CHEBI:143788"/>
        <dbReference type="ChEBI" id="CHEBI:147286"/>
        <dbReference type="ChEBI" id="CHEBI:195366"/>
        <dbReference type="EC" id="2.1.2.2"/>
    </reaction>
</comment>
<comment type="pathway">
    <text evidence="1 6">Purine metabolism; IMP biosynthesis via de novo pathway; N(2)-formyl-N(1)-(5-phospho-D-ribosyl)glycinamide from N(1)-(5-phospho-D-ribosyl)glycinamide (10-formyl THF route): step 1/1.</text>
</comment>
<dbReference type="InterPro" id="IPR002376">
    <property type="entry name" value="Formyl_transf_N"/>
</dbReference>
<feature type="site" description="Raises pKa of active site His" evidence="6">
    <location>
        <position position="149"/>
    </location>
</feature>
<dbReference type="CDD" id="cd08645">
    <property type="entry name" value="FMT_core_GART"/>
    <property type="match status" value="1"/>
</dbReference>
<dbReference type="Pfam" id="PF00551">
    <property type="entry name" value="Formyl_trans_N"/>
    <property type="match status" value="1"/>
</dbReference>
<name>A0ABN8W3J2_9BACT</name>
<dbReference type="EMBL" id="OX336137">
    <property type="protein sequence ID" value="CAI2717931.1"/>
    <property type="molecule type" value="Genomic_DNA"/>
</dbReference>
<keyword evidence="9" id="KW-1185">Reference proteome</keyword>
<keyword evidence="2 6" id="KW-0808">Transferase</keyword>
<feature type="domain" description="Formyl transferase N-terminal" evidence="7">
    <location>
        <begin position="8"/>
        <end position="186"/>
    </location>
</feature>
<organism evidence="8 9">
    <name type="scientific">Nitrospina watsonii</name>
    <dbReference type="NCBI Taxonomy" id="1323948"/>
    <lineage>
        <taxon>Bacteria</taxon>
        <taxon>Pseudomonadati</taxon>
        <taxon>Nitrospinota/Tectimicrobiota group</taxon>
        <taxon>Nitrospinota</taxon>
        <taxon>Nitrospinia</taxon>
        <taxon>Nitrospinales</taxon>
        <taxon>Nitrospinaceae</taxon>
        <taxon>Nitrospina</taxon>
    </lineage>
</organism>
<feature type="active site" description="Proton donor" evidence="6">
    <location>
        <position position="113"/>
    </location>
</feature>
<feature type="binding site" evidence="6">
    <location>
        <position position="69"/>
    </location>
    <ligand>
        <name>(6R)-10-formyltetrahydrofolate</name>
        <dbReference type="ChEBI" id="CHEBI:195366"/>
    </ligand>
</feature>
<feature type="binding site" evidence="6">
    <location>
        <begin position="94"/>
        <end position="97"/>
    </location>
    <ligand>
        <name>(6R)-10-formyltetrahydrofolate</name>
        <dbReference type="ChEBI" id="CHEBI:195366"/>
    </ligand>
</feature>
<feature type="binding site" evidence="6">
    <location>
        <position position="111"/>
    </location>
    <ligand>
        <name>(6R)-10-formyltetrahydrofolate</name>
        <dbReference type="ChEBI" id="CHEBI:195366"/>
    </ligand>
</feature>
<dbReference type="RefSeq" id="WP_282010846.1">
    <property type="nucleotide sequence ID" value="NZ_OX336137.1"/>
</dbReference>
<dbReference type="HAMAP" id="MF_01930">
    <property type="entry name" value="PurN"/>
    <property type="match status" value="1"/>
</dbReference>
<dbReference type="PANTHER" id="PTHR43369:SF2">
    <property type="entry name" value="PHOSPHORIBOSYLGLYCINAMIDE FORMYLTRANSFERASE"/>
    <property type="match status" value="1"/>
</dbReference>
<dbReference type="Proteomes" id="UP001157733">
    <property type="component" value="Chromosome"/>
</dbReference>
<dbReference type="GO" id="GO:0004644">
    <property type="term" value="F:phosphoribosylglycinamide formyltransferase activity"/>
    <property type="evidence" value="ECO:0007669"/>
    <property type="project" value="UniProtKB-EC"/>
</dbReference>
<protein>
    <recommendedName>
        <fullName evidence="6">Phosphoribosylglycinamide formyltransferase</fullName>
        <ecNumber evidence="6">2.1.2.2</ecNumber>
    </recommendedName>
    <alternativeName>
        <fullName evidence="6">5'-phosphoribosylglycinamide transformylase</fullName>
    </alternativeName>
    <alternativeName>
        <fullName evidence="6">GAR transformylase</fullName>
        <shortName evidence="6">GART</shortName>
    </alternativeName>
</protein>
<comment type="function">
    <text evidence="6">Catalyzes the transfer of a formyl group from 10-formyltetrahydrofolate to 5-phospho-ribosyl-glycinamide (GAR), producing 5-phospho-ribosyl-N-formylglycinamide (FGAR) and tetrahydrofolate.</text>
</comment>